<keyword evidence="1" id="KW-0472">Membrane</keyword>
<feature type="transmembrane region" description="Helical" evidence="1">
    <location>
        <begin position="62"/>
        <end position="84"/>
    </location>
</feature>
<dbReference type="PANTHER" id="PTHR14969">
    <property type="entry name" value="SPHINGOSINE-1-PHOSPHATE PHOSPHOHYDROLASE"/>
    <property type="match status" value="1"/>
</dbReference>
<dbReference type="CDD" id="cd03395">
    <property type="entry name" value="PAP2_like_4"/>
    <property type="match status" value="1"/>
</dbReference>
<dbReference type="PANTHER" id="PTHR14969:SF13">
    <property type="entry name" value="AT30094P"/>
    <property type="match status" value="1"/>
</dbReference>
<evidence type="ECO:0000259" key="2">
    <source>
        <dbReference type="SMART" id="SM00014"/>
    </source>
</evidence>
<reference evidence="3" key="2">
    <citation type="submission" date="2021-04" db="EMBL/GenBank/DDBJ databases">
        <authorList>
            <person name="Gilroy R."/>
        </authorList>
    </citation>
    <scope>NUCLEOTIDE SEQUENCE</scope>
    <source>
        <strain evidence="3">8470</strain>
    </source>
</reference>
<dbReference type="InterPro" id="IPR036938">
    <property type="entry name" value="PAP2/HPO_sf"/>
</dbReference>
<feature type="transmembrane region" description="Helical" evidence="1">
    <location>
        <begin position="210"/>
        <end position="229"/>
    </location>
</feature>
<evidence type="ECO:0000256" key="1">
    <source>
        <dbReference type="SAM" id="Phobius"/>
    </source>
</evidence>
<name>A0A948TP48_9BACT</name>
<evidence type="ECO:0000313" key="3">
    <source>
        <dbReference type="EMBL" id="MBU3856580.1"/>
    </source>
</evidence>
<sequence length="235" mass="26506">MDIQQWIEADKSLLLTLNDNDSLLWDGVMWIVTDTKTWIPAIVMLLYVIFKNNKLSQSLVILLMFAVGVTLADQIASGICKPYFARPRPTQDPEIMYLVNVVNGYRGGAFGFMSSHAANTFVVATLVTLLVRSFPLGVMMYLWAAIPSFSRIYLGVHYPGDIVFGASEGCIVGVLVYTLFRYIQKKWSSRPQYVSSQYTPTGYSRDDVTLLYTVLWLTYFYALIAGMIVTRTLSL</sequence>
<accession>A0A948TP48</accession>
<evidence type="ECO:0000313" key="4">
    <source>
        <dbReference type="Proteomes" id="UP000784286"/>
    </source>
</evidence>
<dbReference type="SMART" id="SM00014">
    <property type="entry name" value="acidPPc"/>
    <property type="match status" value="1"/>
</dbReference>
<gene>
    <name evidence="3" type="ORF">H9928_08515</name>
</gene>
<dbReference type="EMBL" id="JAHLFJ010000079">
    <property type="protein sequence ID" value="MBU3856580.1"/>
    <property type="molecule type" value="Genomic_DNA"/>
</dbReference>
<dbReference type="SUPFAM" id="SSF48317">
    <property type="entry name" value="Acid phosphatase/Vanadium-dependent haloperoxidase"/>
    <property type="match status" value="1"/>
</dbReference>
<dbReference type="Proteomes" id="UP000784286">
    <property type="component" value="Unassembled WGS sequence"/>
</dbReference>
<proteinExistence type="predicted"/>
<keyword evidence="1" id="KW-1133">Transmembrane helix</keyword>
<feature type="domain" description="Phosphatidic acid phosphatase type 2/haloperoxidase" evidence="2">
    <location>
        <begin position="62"/>
        <end position="177"/>
    </location>
</feature>
<dbReference type="InterPro" id="IPR000326">
    <property type="entry name" value="PAP2/HPO"/>
</dbReference>
<dbReference type="Pfam" id="PF01569">
    <property type="entry name" value="PAP2"/>
    <property type="match status" value="1"/>
</dbReference>
<comment type="caution">
    <text evidence="3">The sequence shown here is derived from an EMBL/GenBank/DDBJ whole genome shotgun (WGS) entry which is preliminary data.</text>
</comment>
<protein>
    <submittedName>
        <fullName evidence="3">Phosphatase PAP2 family protein</fullName>
    </submittedName>
</protein>
<organism evidence="3 4">
    <name type="scientific">Candidatus Phocaeicola excrementipullorum</name>
    <dbReference type="NCBI Taxonomy" id="2838731"/>
    <lineage>
        <taxon>Bacteria</taxon>
        <taxon>Pseudomonadati</taxon>
        <taxon>Bacteroidota</taxon>
        <taxon>Bacteroidia</taxon>
        <taxon>Bacteroidales</taxon>
        <taxon>Bacteroidaceae</taxon>
        <taxon>Phocaeicola</taxon>
    </lineage>
</organism>
<dbReference type="Gene3D" id="1.20.144.10">
    <property type="entry name" value="Phosphatidic acid phosphatase type 2/haloperoxidase"/>
    <property type="match status" value="2"/>
</dbReference>
<keyword evidence="1" id="KW-0812">Transmembrane</keyword>
<dbReference type="AlphaFoldDB" id="A0A948TP48"/>
<reference evidence="3" key="1">
    <citation type="journal article" date="2021" name="PeerJ">
        <title>Extensive microbial diversity within the chicken gut microbiome revealed by metagenomics and culture.</title>
        <authorList>
            <person name="Gilroy R."/>
            <person name="Ravi A."/>
            <person name="Getino M."/>
            <person name="Pursley I."/>
            <person name="Horton D.L."/>
            <person name="Alikhan N.F."/>
            <person name="Baker D."/>
            <person name="Gharbi K."/>
            <person name="Hall N."/>
            <person name="Watson M."/>
            <person name="Adriaenssens E.M."/>
            <person name="Foster-Nyarko E."/>
            <person name="Jarju S."/>
            <person name="Secka A."/>
            <person name="Antonio M."/>
            <person name="Oren A."/>
            <person name="Chaudhuri R.R."/>
            <person name="La Ragione R."/>
            <person name="Hildebrand F."/>
            <person name="Pallen M.J."/>
        </authorList>
    </citation>
    <scope>NUCLEOTIDE SEQUENCE</scope>
    <source>
        <strain evidence="3">8470</strain>
    </source>
</reference>
<feature type="transmembrane region" description="Helical" evidence="1">
    <location>
        <begin position="27"/>
        <end position="50"/>
    </location>
</feature>
<feature type="transmembrane region" description="Helical" evidence="1">
    <location>
        <begin position="162"/>
        <end position="180"/>
    </location>
</feature>